<feature type="region of interest" description="Disordered" evidence="2">
    <location>
        <begin position="485"/>
        <end position="508"/>
    </location>
</feature>
<dbReference type="Proteomes" id="UP000663829">
    <property type="component" value="Unassembled WGS sequence"/>
</dbReference>
<accession>A0A813ZNQ0</accession>
<dbReference type="Gene3D" id="3.30.800.10">
    <property type="entry name" value="Phosphatidylinositol Phosphate Kinase II Beta"/>
    <property type="match status" value="1"/>
</dbReference>
<evidence type="ECO:0000256" key="2">
    <source>
        <dbReference type="SAM" id="MobiDB-lite"/>
    </source>
</evidence>
<evidence type="ECO:0000259" key="3">
    <source>
        <dbReference type="PROSITE" id="PS51455"/>
    </source>
</evidence>
<feature type="domain" description="PIPK" evidence="3">
    <location>
        <begin position="68"/>
        <end position="469"/>
    </location>
</feature>
<dbReference type="GO" id="GO:0046854">
    <property type="term" value="P:phosphatidylinositol phosphate biosynthetic process"/>
    <property type="evidence" value="ECO:0007669"/>
    <property type="project" value="TreeGrafter"/>
</dbReference>
<evidence type="ECO:0000313" key="4">
    <source>
        <dbReference type="EMBL" id="CAF0902150.1"/>
    </source>
</evidence>
<gene>
    <name evidence="4" type="ORF">GPM918_LOCUS8694</name>
    <name evidence="5" type="ORF">SRO942_LOCUS8696</name>
</gene>
<keyword evidence="1" id="KW-0067">ATP-binding</keyword>
<keyword evidence="1" id="KW-0808">Transferase</keyword>
<dbReference type="Gene3D" id="3.30.810.10">
    <property type="entry name" value="2-Layer Sandwich"/>
    <property type="match status" value="1"/>
</dbReference>
<reference evidence="4" key="1">
    <citation type="submission" date="2021-02" db="EMBL/GenBank/DDBJ databases">
        <authorList>
            <person name="Nowell W R."/>
        </authorList>
    </citation>
    <scope>NUCLEOTIDE SEQUENCE</scope>
</reference>
<dbReference type="InterPro" id="IPR002498">
    <property type="entry name" value="PInositol-4-P-4/5-kinase_core"/>
</dbReference>
<organism evidence="4 6">
    <name type="scientific">Didymodactylos carnosus</name>
    <dbReference type="NCBI Taxonomy" id="1234261"/>
    <lineage>
        <taxon>Eukaryota</taxon>
        <taxon>Metazoa</taxon>
        <taxon>Spiralia</taxon>
        <taxon>Gnathifera</taxon>
        <taxon>Rotifera</taxon>
        <taxon>Eurotatoria</taxon>
        <taxon>Bdelloidea</taxon>
        <taxon>Philodinida</taxon>
        <taxon>Philodinidae</taxon>
        <taxon>Didymodactylos</taxon>
    </lineage>
</organism>
<dbReference type="InterPro" id="IPR027483">
    <property type="entry name" value="PInositol-4-P-4/5-kinase_C_sf"/>
</dbReference>
<dbReference type="Proteomes" id="UP000681722">
    <property type="component" value="Unassembled WGS sequence"/>
</dbReference>
<dbReference type="PANTHER" id="PTHR23086">
    <property type="entry name" value="PHOSPHATIDYLINOSITOL-4-PHOSPHATE 5-KINASE"/>
    <property type="match status" value="1"/>
</dbReference>
<evidence type="ECO:0000313" key="5">
    <source>
        <dbReference type="EMBL" id="CAF3684463.1"/>
    </source>
</evidence>
<keyword evidence="6" id="KW-1185">Reference proteome</keyword>
<dbReference type="GO" id="GO:0005886">
    <property type="term" value="C:plasma membrane"/>
    <property type="evidence" value="ECO:0007669"/>
    <property type="project" value="TreeGrafter"/>
</dbReference>
<dbReference type="PANTHER" id="PTHR23086:SF46">
    <property type="entry name" value="PHOSPHATIDYLINOSITOL 4-PHOSPHATE 5-KINASE-LIKE PROTEIN 1"/>
    <property type="match status" value="1"/>
</dbReference>
<dbReference type="SUPFAM" id="SSF56104">
    <property type="entry name" value="SAICAR synthase-like"/>
    <property type="match status" value="1"/>
</dbReference>
<evidence type="ECO:0000313" key="6">
    <source>
        <dbReference type="Proteomes" id="UP000663829"/>
    </source>
</evidence>
<dbReference type="AlphaFoldDB" id="A0A813ZNQ0"/>
<dbReference type="InterPro" id="IPR023610">
    <property type="entry name" value="PInositol-4/5-P-5/4-kinase"/>
</dbReference>
<dbReference type="EMBL" id="CAJNOQ010001542">
    <property type="protein sequence ID" value="CAF0902150.1"/>
    <property type="molecule type" value="Genomic_DNA"/>
</dbReference>
<keyword evidence="1" id="KW-0418">Kinase</keyword>
<name>A0A813ZNQ0_9BILA</name>
<dbReference type="Pfam" id="PF01504">
    <property type="entry name" value="PIP5K"/>
    <property type="match status" value="1"/>
</dbReference>
<dbReference type="GO" id="GO:0005524">
    <property type="term" value="F:ATP binding"/>
    <property type="evidence" value="ECO:0007669"/>
    <property type="project" value="UniProtKB-UniRule"/>
</dbReference>
<dbReference type="PROSITE" id="PS51455">
    <property type="entry name" value="PIPK"/>
    <property type="match status" value="1"/>
</dbReference>
<dbReference type="EMBL" id="CAJOBC010001542">
    <property type="protein sequence ID" value="CAF3684463.1"/>
    <property type="molecule type" value="Genomic_DNA"/>
</dbReference>
<dbReference type="SMART" id="SM00330">
    <property type="entry name" value="PIPKc"/>
    <property type="match status" value="1"/>
</dbReference>
<dbReference type="InterPro" id="IPR027484">
    <property type="entry name" value="PInositol-4-P-5-kinase_N"/>
</dbReference>
<sequence length="508" mass="58290">MQPNDRLSSIPSRENYKAMTGNIAQGLFEKSQHVVHRIQESISSITDTSIALSKQMILQKLLANGIVHMEHIRNALQIGIGYYLEQNLEQNPYKRGLTGNIEIVERVKFPAIGDSDKNTPPHTYPDFDCEAYALNDFSYLINIYGINPQILRDSIVKSGDLREIVNPAKSGSLLYITADSKFIIKTVRDYEAKFIQQKFLSEYIGYIKKQPETFITKLFGMFGYIPYIPKEKLGLSLEAFTLRFAIFSNFIPPKLQIHEKYDLKGSTFRRDADVAEKRKEHTTFKDNDFRDLHPNGLELSYSIYQHLRDVVTHDVEFLESQNIMDYSMLLVIHNIDNPVKRKRVRPFEHLIESARGTFLSGISQIIDENGKDKKPYGKSIKTLETGSSSNNTYDTSKVRQYGGIPAKNEKGEHLLLFIAILDILQTFDICKVMQRQLQTIQDQSAVDNRSIVEPNFYAKRFKDFIFNDVFKQAIDEIDTHPFSLSSNVSHNQQPIQSTPSLYPQLHGV</sequence>
<keyword evidence="1" id="KW-0547">Nucleotide-binding</keyword>
<proteinExistence type="predicted"/>
<dbReference type="GO" id="GO:0016308">
    <property type="term" value="F:1-phosphatidylinositol-4-phosphate 5-kinase activity"/>
    <property type="evidence" value="ECO:0007669"/>
    <property type="project" value="TreeGrafter"/>
</dbReference>
<dbReference type="OrthoDB" id="70770at2759"/>
<protein>
    <recommendedName>
        <fullName evidence="3">PIPK domain-containing protein</fullName>
    </recommendedName>
</protein>
<evidence type="ECO:0000256" key="1">
    <source>
        <dbReference type="PROSITE-ProRule" id="PRU00781"/>
    </source>
</evidence>
<feature type="compositionally biased region" description="Polar residues" evidence="2">
    <location>
        <begin position="485"/>
        <end position="501"/>
    </location>
</feature>
<comment type="caution">
    <text evidence="4">The sequence shown here is derived from an EMBL/GenBank/DDBJ whole genome shotgun (WGS) entry which is preliminary data.</text>
</comment>